<reference evidence="1 2" key="1">
    <citation type="submission" date="2024-06" db="EMBL/GenBank/DDBJ databases">
        <title>The Natural Products Discovery Center: Release of the First 8490 Sequenced Strains for Exploring Actinobacteria Biosynthetic Diversity.</title>
        <authorList>
            <person name="Kalkreuter E."/>
            <person name="Kautsar S.A."/>
            <person name="Yang D."/>
            <person name="Bader C.D."/>
            <person name="Teijaro C.N."/>
            <person name="Fluegel L."/>
            <person name="Davis C.M."/>
            <person name="Simpson J.R."/>
            <person name="Lauterbach L."/>
            <person name="Steele A.D."/>
            <person name="Gui C."/>
            <person name="Meng S."/>
            <person name="Li G."/>
            <person name="Viehrig K."/>
            <person name="Ye F."/>
            <person name="Su P."/>
            <person name="Kiefer A.F."/>
            <person name="Nichols A."/>
            <person name="Cepeda A.J."/>
            <person name="Yan W."/>
            <person name="Fan B."/>
            <person name="Jiang Y."/>
            <person name="Adhikari A."/>
            <person name="Zheng C.-J."/>
            <person name="Schuster L."/>
            <person name="Cowan T.M."/>
            <person name="Smanski M.J."/>
            <person name="Chevrette M.G."/>
            <person name="De Carvalho L.P.S."/>
            <person name="Shen B."/>
        </authorList>
    </citation>
    <scope>NUCLEOTIDE SEQUENCE [LARGE SCALE GENOMIC DNA]</scope>
    <source>
        <strain evidence="1 2">NPDC050100</strain>
    </source>
</reference>
<dbReference type="EMBL" id="JBFALK010000007">
    <property type="protein sequence ID" value="MEV0969875.1"/>
    <property type="molecule type" value="Genomic_DNA"/>
</dbReference>
<sequence length="170" mass="17760">MTAIDPGRQIDHARRLAEAGDLDAAAAIFAEVAVDVEAPDRAEGAAGLSAVAERMAEQLLEDGEPGQAADLLLRALSVPGVTDPARLRVLLGLAHLDMACGEFAGAVEEGDGAEAGTGALAIELLARVLPLRGRDDDAETVWRYGLAHPDAALAEEVRLRLSRDVRPPIT</sequence>
<comment type="caution">
    <text evidence="1">The sequence shown here is derived from an EMBL/GenBank/DDBJ whole genome shotgun (WGS) entry which is preliminary data.</text>
</comment>
<protein>
    <recommendedName>
        <fullName evidence="3">Tetratricopeptide repeat protein</fullName>
    </recommendedName>
</protein>
<keyword evidence="2" id="KW-1185">Reference proteome</keyword>
<evidence type="ECO:0000313" key="1">
    <source>
        <dbReference type="EMBL" id="MEV0969875.1"/>
    </source>
</evidence>
<proteinExistence type="predicted"/>
<evidence type="ECO:0008006" key="3">
    <source>
        <dbReference type="Google" id="ProtNLM"/>
    </source>
</evidence>
<organism evidence="1 2">
    <name type="scientific">Microtetraspora glauca</name>
    <dbReference type="NCBI Taxonomy" id="1996"/>
    <lineage>
        <taxon>Bacteria</taxon>
        <taxon>Bacillati</taxon>
        <taxon>Actinomycetota</taxon>
        <taxon>Actinomycetes</taxon>
        <taxon>Streptosporangiales</taxon>
        <taxon>Streptosporangiaceae</taxon>
        <taxon>Microtetraspora</taxon>
    </lineage>
</organism>
<evidence type="ECO:0000313" key="2">
    <source>
        <dbReference type="Proteomes" id="UP001551675"/>
    </source>
</evidence>
<dbReference type="InterPro" id="IPR011990">
    <property type="entry name" value="TPR-like_helical_dom_sf"/>
</dbReference>
<dbReference type="Proteomes" id="UP001551675">
    <property type="component" value="Unassembled WGS sequence"/>
</dbReference>
<dbReference type="Gene3D" id="1.25.40.10">
    <property type="entry name" value="Tetratricopeptide repeat domain"/>
    <property type="match status" value="1"/>
</dbReference>
<name>A0ABV3GE14_MICGL</name>
<dbReference type="RefSeq" id="WP_358132898.1">
    <property type="nucleotide sequence ID" value="NZ_JBFALK010000007.1"/>
</dbReference>
<gene>
    <name evidence="1" type="ORF">AB0I59_14655</name>
</gene>
<accession>A0ABV3GE14</accession>